<dbReference type="Proteomes" id="UP000287247">
    <property type="component" value="Unassembled WGS sequence"/>
</dbReference>
<reference evidence="2" key="1">
    <citation type="submission" date="2017-05" db="EMBL/GenBank/DDBJ databases">
        <title>Physiological properties and genetic analysis related to exopolysaccharide production of fresh-water unicellular cyanobacterium Aphanothece sacrum, Suizenji Nori, that has been cultured as a food source in Japan.</title>
        <authorList>
            <person name="Kanesaki Y."/>
            <person name="Yoshikawa S."/>
            <person name="Ohki K."/>
        </authorList>
    </citation>
    <scope>NUCLEOTIDE SEQUENCE [LARGE SCALE GENOMIC DNA]</scope>
    <source>
        <strain evidence="2">FPU1</strain>
    </source>
</reference>
<gene>
    <name evidence="1" type="ORF">AsFPU1_1150</name>
</gene>
<organism evidence="1 2">
    <name type="scientific">Aphanothece sacrum FPU1</name>
    <dbReference type="NCBI Taxonomy" id="1920663"/>
    <lineage>
        <taxon>Bacteria</taxon>
        <taxon>Bacillati</taxon>
        <taxon>Cyanobacteriota</taxon>
        <taxon>Cyanophyceae</taxon>
        <taxon>Oscillatoriophycideae</taxon>
        <taxon>Chroococcales</taxon>
        <taxon>Aphanothecaceae</taxon>
        <taxon>Aphanothece</taxon>
    </lineage>
</organism>
<dbReference type="GO" id="GO:0016874">
    <property type="term" value="F:ligase activity"/>
    <property type="evidence" value="ECO:0007669"/>
    <property type="project" value="UniProtKB-KW"/>
</dbReference>
<keyword evidence="2" id="KW-1185">Reference proteome</keyword>
<proteinExistence type="predicted"/>
<sequence length="77" mass="8956">MLINPTTLRQLWSTIEQTQAHLLLSLDQSELIDDLLCRLQRYKPLSPEECQGLAIYIEQRTTLIRELAESRLEGKFA</sequence>
<protein>
    <submittedName>
        <fullName evidence="1">Phenylacetate--CoA ligase</fullName>
    </submittedName>
</protein>
<dbReference type="AlphaFoldDB" id="A0A401IEU0"/>
<evidence type="ECO:0000313" key="2">
    <source>
        <dbReference type="Proteomes" id="UP000287247"/>
    </source>
</evidence>
<name>A0A401IEU0_APHSA</name>
<comment type="caution">
    <text evidence="1">The sequence shown here is derived from an EMBL/GenBank/DDBJ whole genome shotgun (WGS) entry which is preliminary data.</text>
</comment>
<evidence type="ECO:0000313" key="1">
    <source>
        <dbReference type="EMBL" id="GBF79751.1"/>
    </source>
</evidence>
<keyword evidence="1" id="KW-0436">Ligase</keyword>
<dbReference type="RefSeq" id="WP_227873665.1">
    <property type="nucleotide sequence ID" value="NZ_BDQK01000004.1"/>
</dbReference>
<accession>A0A401IEU0</accession>
<dbReference type="EMBL" id="BDQK01000004">
    <property type="protein sequence ID" value="GBF79751.1"/>
    <property type="molecule type" value="Genomic_DNA"/>
</dbReference>